<proteinExistence type="predicted"/>
<comment type="caution">
    <text evidence="1">The sequence shown here is derived from an EMBL/GenBank/DDBJ whole genome shotgun (WGS) entry which is preliminary data.</text>
</comment>
<dbReference type="EMBL" id="JAPZBU010000007">
    <property type="protein sequence ID" value="KAJ5394679.1"/>
    <property type="molecule type" value="Genomic_DNA"/>
</dbReference>
<evidence type="ECO:0000313" key="2">
    <source>
        <dbReference type="Proteomes" id="UP001147747"/>
    </source>
</evidence>
<keyword evidence="2" id="KW-1185">Reference proteome</keyword>
<sequence length="79" mass="9131">MAISEFLANGLDEYLPVNARSRAWRVRIQRLWSELLFVTLHITAPMVTKDAKLHSRTIFALLIFPSYSHQPSYVDVVDN</sequence>
<dbReference type="Proteomes" id="UP001147747">
    <property type="component" value="Unassembled WGS sequence"/>
</dbReference>
<reference evidence="1" key="1">
    <citation type="submission" date="2022-12" db="EMBL/GenBank/DDBJ databases">
        <authorList>
            <person name="Petersen C."/>
        </authorList>
    </citation>
    <scope>NUCLEOTIDE SEQUENCE</scope>
    <source>
        <strain evidence="1">IBT 29677</strain>
    </source>
</reference>
<dbReference type="GeneID" id="81370083"/>
<name>A0A9W9W0H2_9EURO</name>
<gene>
    <name evidence="1" type="ORF">N7509_006466</name>
</gene>
<protein>
    <submittedName>
        <fullName evidence="1">Uncharacterized protein</fullName>
    </submittedName>
</protein>
<accession>A0A9W9W0H2</accession>
<reference evidence="1" key="2">
    <citation type="journal article" date="2023" name="IMA Fungus">
        <title>Comparative genomic study of the Penicillium genus elucidates a diverse pangenome and 15 lateral gene transfer events.</title>
        <authorList>
            <person name="Petersen C."/>
            <person name="Sorensen T."/>
            <person name="Nielsen M.R."/>
            <person name="Sondergaard T.E."/>
            <person name="Sorensen J.L."/>
            <person name="Fitzpatrick D.A."/>
            <person name="Frisvad J.C."/>
            <person name="Nielsen K.L."/>
        </authorList>
    </citation>
    <scope>NUCLEOTIDE SEQUENCE</scope>
    <source>
        <strain evidence="1">IBT 29677</strain>
    </source>
</reference>
<evidence type="ECO:0000313" key="1">
    <source>
        <dbReference type="EMBL" id="KAJ5394679.1"/>
    </source>
</evidence>
<dbReference type="RefSeq" id="XP_056488364.1">
    <property type="nucleotide sequence ID" value="XM_056631103.1"/>
</dbReference>
<organism evidence="1 2">
    <name type="scientific">Penicillium cosmopolitanum</name>
    <dbReference type="NCBI Taxonomy" id="1131564"/>
    <lineage>
        <taxon>Eukaryota</taxon>
        <taxon>Fungi</taxon>
        <taxon>Dikarya</taxon>
        <taxon>Ascomycota</taxon>
        <taxon>Pezizomycotina</taxon>
        <taxon>Eurotiomycetes</taxon>
        <taxon>Eurotiomycetidae</taxon>
        <taxon>Eurotiales</taxon>
        <taxon>Aspergillaceae</taxon>
        <taxon>Penicillium</taxon>
    </lineage>
</organism>
<dbReference type="AlphaFoldDB" id="A0A9W9W0H2"/>